<dbReference type="PANTHER" id="PTHR34382:SF7">
    <property type="entry name" value="PTS SYSTEM N,N'-DIACETYLCHITOBIOSE-SPECIFIC EIIA COMPONENT"/>
    <property type="match status" value="1"/>
</dbReference>
<comment type="caution">
    <text evidence="5">The sequence shown here is derived from an EMBL/GenBank/DDBJ whole genome shotgun (WGS) entry which is preliminary data.</text>
</comment>
<dbReference type="PROSITE" id="PS51095">
    <property type="entry name" value="PTS_EIIA_TYPE_3"/>
    <property type="match status" value="1"/>
</dbReference>
<evidence type="ECO:0000256" key="3">
    <source>
        <dbReference type="ARBA" id="ARBA00022679"/>
    </source>
</evidence>
<sequence length="105" mass="11407">MDEGIANIAIELIVEAGDARSCAMEAIRFAKGGKFVEAREALANANSALANSHQVQTDLIQRTARGEEIEVSLIMVHAQDHLMSGILAKDLAKEIVELHEKINNK</sequence>
<dbReference type="CDD" id="cd00215">
    <property type="entry name" value="PTS_IIA_lac"/>
    <property type="match status" value="1"/>
</dbReference>
<evidence type="ECO:0000256" key="4">
    <source>
        <dbReference type="ARBA" id="ARBA00022683"/>
    </source>
</evidence>
<dbReference type="AlphaFoldDB" id="A0AAW1H5D7"/>
<evidence type="ECO:0000256" key="2">
    <source>
        <dbReference type="ARBA" id="ARBA00022597"/>
    </source>
</evidence>
<evidence type="ECO:0000313" key="6">
    <source>
        <dbReference type="Proteomes" id="UP001458880"/>
    </source>
</evidence>
<dbReference type="Proteomes" id="UP001458880">
    <property type="component" value="Unassembled WGS sequence"/>
</dbReference>
<gene>
    <name evidence="5" type="ORF">QE152_g41088</name>
</gene>
<reference evidence="5 6" key="1">
    <citation type="journal article" date="2024" name="BMC Genomics">
        <title>De novo assembly and annotation of Popillia japonica's genome with initial clues to its potential as an invasive pest.</title>
        <authorList>
            <person name="Cucini C."/>
            <person name="Boschi S."/>
            <person name="Funari R."/>
            <person name="Cardaioli E."/>
            <person name="Iannotti N."/>
            <person name="Marturano G."/>
            <person name="Paoli F."/>
            <person name="Bruttini M."/>
            <person name="Carapelli A."/>
            <person name="Frati F."/>
            <person name="Nardi F."/>
        </authorList>
    </citation>
    <scope>NUCLEOTIDE SEQUENCE [LARGE SCALE GENOMIC DNA]</scope>
    <source>
        <strain evidence="5">DMR45628</strain>
    </source>
</reference>
<dbReference type="Pfam" id="PF02255">
    <property type="entry name" value="PTS_IIA"/>
    <property type="match status" value="1"/>
</dbReference>
<keyword evidence="1" id="KW-0813">Transport</keyword>
<dbReference type="EMBL" id="JASPKY010001928">
    <property type="protein sequence ID" value="KAK9670948.1"/>
    <property type="molecule type" value="Genomic_DNA"/>
</dbReference>
<protein>
    <submittedName>
        <fullName evidence="5">PTS system, Lactose/Cellobiose specific IIA subunit</fullName>
    </submittedName>
</protein>
<evidence type="ECO:0000256" key="1">
    <source>
        <dbReference type="ARBA" id="ARBA00022448"/>
    </source>
</evidence>
<evidence type="ECO:0000313" key="5">
    <source>
        <dbReference type="EMBL" id="KAK9670948.1"/>
    </source>
</evidence>
<dbReference type="GO" id="GO:0009401">
    <property type="term" value="P:phosphoenolpyruvate-dependent sugar phosphotransferase system"/>
    <property type="evidence" value="ECO:0007669"/>
    <property type="project" value="UniProtKB-KW"/>
</dbReference>
<keyword evidence="4" id="KW-0598">Phosphotransferase system</keyword>
<dbReference type="SUPFAM" id="SSF46973">
    <property type="entry name" value="Enzyme IIa from lactose specific PTS, IIa-lac"/>
    <property type="match status" value="1"/>
</dbReference>
<dbReference type="InterPro" id="IPR003188">
    <property type="entry name" value="PTS_IIA_lac/cel"/>
</dbReference>
<accession>A0AAW1H5D7</accession>
<dbReference type="PANTHER" id="PTHR34382">
    <property type="entry name" value="PTS SYSTEM N,N'-DIACETYLCHITOBIOSE-SPECIFIC EIIA COMPONENT"/>
    <property type="match status" value="1"/>
</dbReference>
<proteinExistence type="predicted"/>
<dbReference type="PIRSF" id="PIRSF000699">
    <property type="entry name" value="PTS_IILac_III"/>
    <property type="match status" value="1"/>
</dbReference>
<organism evidence="5 6">
    <name type="scientific">Popillia japonica</name>
    <name type="common">Japanese beetle</name>
    <dbReference type="NCBI Taxonomy" id="7064"/>
    <lineage>
        <taxon>Eukaryota</taxon>
        <taxon>Metazoa</taxon>
        <taxon>Ecdysozoa</taxon>
        <taxon>Arthropoda</taxon>
        <taxon>Hexapoda</taxon>
        <taxon>Insecta</taxon>
        <taxon>Pterygota</taxon>
        <taxon>Neoptera</taxon>
        <taxon>Endopterygota</taxon>
        <taxon>Coleoptera</taxon>
        <taxon>Polyphaga</taxon>
        <taxon>Scarabaeiformia</taxon>
        <taxon>Scarabaeidae</taxon>
        <taxon>Rutelinae</taxon>
        <taxon>Popillia</taxon>
    </lineage>
</organism>
<keyword evidence="6" id="KW-1185">Reference proteome</keyword>
<dbReference type="GO" id="GO:0016740">
    <property type="term" value="F:transferase activity"/>
    <property type="evidence" value="ECO:0007669"/>
    <property type="project" value="UniProtKB-KW"/>
</dbReference>
<dbReference type="Gene3D" id="1.20.58.80">
    <property type="entry name" value="Phosphotransferase system, lactose/cellobiose-type IIA subunit"/>
    <property type="match status" value="1"/>
</dbReference>
<keyword evidence="3" id="KW-0808">Transferase</keyword>
<name>A0AAW1H5D7_POPJA</name>
<keyword evidence="2" id="KW-0762">Sugar transport</keyword>
<dbReference type="InterPro" id="IPR036542">
    <property type="entry name" value="PTS_IIA_lac/cel_sf"/>
</dbReference>